<comment type="caution">
    <text evidence="4">The sequence shown here is derived from an EMBL/GenBank/DDBJ whole genome shotgun (WGS) entry which is preliminary data.</text>
</comment>
<dbReference type="SUPFAM" id="SSF50475">
    <property type="entry name" value="FMN-binding split barrel"/>
    <property type="match status" value="1"/>
</dbReference>
<dbReference type="PANTHER" id="PTHR30466:SF11">
    <property type="entry name" value="FLAVIN-DEPENDENT MONOOXYGENASE, REDUCTASE SUBUNIT HSAB"/>
    <property type="match status" value="1"/>
</dbReference>
<keyword evidence="5" id="KW-1185">Reference proteome</keyword>
<evidence type="ECO:0000256" key="2">
    <source>
        <dbReference type="ARBA" id="ARBA00023002"/>
    </source>
</evidence>
<dbReference type="AlphaFoldDB" id="A0A4R2QA37"/>
<dbReference type="EMBL" id="SLXQ01000015">
    <property type="protein sequence ID" value="TCP45787.1"/>
    <property type="molecule type" value="Genomic_DNA"/>
</dbReference>
<proteinExistence type="inferred from homology"/>
<organism evidence="4 5">
    <name type="scientific">Tamaricihabitans halophyticus</name>
    <dbReference type="NCBI Taxonomy" id="1262583"/>
    <lineage>
        <taxon>Bacteria</taxon>
        <taxon>Bacillati</taxon>
        <taxon>Actinomycetota</taxon>
        <taxon>Actinomycetes</taxon>
        <taxon>Pseudonocardiales</taxon>
        <taxon>Pseudonocardiaceae</taxon>
        <taxon>Tamaricihabitans</taxon>
    </lineage>
</organism>
<sequence length="167" mass="17985">MTMSTPTIEPTHFRDVMGHLPTGVVVVAGREPGTNSPAGLIVGTFQSLSLSPPLVSFSVTTTSRSWPRIRPSGQFSASVLAAEQRHVCRALSTRGHDKFAEVDWHESTSGAPQIAGAHAWIDCRITQELPGGDHLIVIAEVCRLEAGHGEPLVFHRGRLGAIRERGH</sequence>
<dbReference type="RefSeq" id="WP_132879902.1">
    <property type="nucleotide sequence ID" value="NZ_SLXQ01000015.1"/>
</dbReference>
<dbReference type="InterPro" id="IPR050268">
    <property type="entry name" value="NADH-dep_flavin_reductase"/>
</dbReference>
<name>A0A4R2QA37_9PSEU</name>
<evidence type="ECO:0000259" key="3">
    <source>
        <dbReference type="SMART" id="SM00903"/>
    </source>
</evidence>
<dbReference type="OrthoDB" id="9792858at2"/>
<keyword evidence="2" id="KW-0560">Oxidoreductase</keyword>
<evidence type="ECO:0000313" key="4">
    <source>
        <dbReference type="EMBL" id="TCP45787.1"/>
    </source>
</evidence>
<accession>A0A4R2QA37</accession>
<dbReference type="Gene3D" id="2.30.110.10">
    <property type="entry name" value="Electron Transport, Fmn-binding Protein, Chain A"/>
    <property type="match status" value="1"/>
</dbReference>
<dbReference type="InterPro" id="IPR012349">
    <property type="entry name" value="Split_barrel_FMN-bd"/>
</dbReference>
<dbReference type="Pfam" id="PF01613">
    <property type="entry name" value="Flavin_Reduct"/>
    <property type="match status" value="1"/>
</dbReference>
<evidence type="ECO:0000313" key="5">
    <source>
        <dbReference type="Proteomes" id="UP000294911"/>
    </source>
</evidence>
<dbReference type="Proteomes" id="UP000294911">
    <property type="component" value="Unassembled WGS sequence"/>
</dbReference>
<reference evidence="4 5" key="1">
    <citation type="submission" date="2019-03" db="EMBL/GenBank/DDBJ databases">
        <title>Genomic Encyclopedia of Type Strains, Phase IV (KMG-IV): sequencing the most valuable type-strain genomes for metagenomic binning, comparative biology and taxonomic classification.</title>
        <authorList>
            <person name="Goeker M."/>
        </authorList>
    </citation>
    <scope>NUCLEOTIDE SEQUENCE [LARGE SCALE GENOMIC DNA]</scope>
    <source>
        <strain evidence="4 5">DSM 45765</strain>
    </source>
</reference>
<dbReference type="SMART" id="SM00903">
    <property type="entry name" value="Flavin_Reduct"/>
    <property type="match status" value="1"/>
</dbReference>
<comment type="similarity">
    <text evidence="1">Belongs to the non-flavoprotein flavin reductase family.</text>
</comment>
<protein>
    <submittedName>
        <fullName evidence="4">Flavin reductase (DIM6/NTAB) family NADH-FMN oxidoreductase RutF</fullName>
    </submittedName>
</protein>
<feature type="domain" description="Flavin reductase like" evidence="3">
    <location>
        <begin position="17"/>
        <end position="161"/>
    </location>
</feature>
<dbReference type="GO" id="GO:0042602">
    <property type="term" value="F:riboflavin reductase (NADPH) activity"/>
    <property type="evidence" value="ECO:0007669"/>
    <property type="project" value="TreeGrafter"/>
</dbReference>
<dbReference type="GO" id="GO:0010181">
    <property type="term" value="F:FMN binding"/>
    <property type="evidence" value="ECO:0007669"/>
    <property type="project" value="InterPro"/>
</dbReference>
<dbReference type="InterPro" id="IPR002563">
    <property type="entry name" value="Flavin_Rdtase-like_dom"/>
</dbReference>
<dbReference type="PANTHER" id="PTHR30466">
    <property type="entry name" value="FLAVIN REDUCTASE"/>
    <property type="match status" value="1"/>
</dbReference>
<gene>
    <name evidence="4" type="ORF">EV191_11567</name>
</gene>
<evidence type="ECO:0000256" key="1">
    <source>
        <dbReference type="ARBA" id="ARBA00008898"/>
    </source>
</evidence>